<sequence length="339" mass="35517">MARSSVSIYDIARIAGVSTATVSNVLNGKGRFSQATKELVESVAAEQGYVASYAAKVLREDRSRTVGILTPDVSNEFFSAMVLGAEATLNDAGYSSFICNTGNRQDRAAASVRSLMEKSVDGLVFIGGSRGAEPAVVGDLPCVLSDYETQTLPARCAVVGNDLRGMTRSQAAVLARRGCEHIAYVGVGTGGRRWKTSPRYLGYLDALDVLGLEPMAALESPIEGASRDEAKAAVVEAFARNSSVDGLVAPGDRIALGCLDALLELGVEPGGDVRLIGCDDSVYSRIVTPAISSVDRHVPEIAAQCGRAMLAMLAGEEPVGQVLVPYDVVERETTLGPSA</sequence>
<gene>
    <name evidence="5" type="ORF">QJ043_06765</name>
</gene>
<reference evidence="5" key="1">
    <citation type="submission" date="2023-05" db="EMBL/GenBank/DDBJ databases">
        <title>[olsenella] sp. nov., isolated from a pig farm feces dump.</title>
        <authorList>
            <person name="Chang Y.-H."/>
        </authorList>
    </citation>
    <scope>NUCLEOTIDE SEQUENCE</scope>
    <source>
        <strain evidence="5">YH-ols2217</strain>
    </source>
</reference>
<dbReference type="Gene3D" id="1.10.260.40">
    <property type="entry name" value="lambda repressor-like DNA-binding domains"/>
    <property type="match status" value="1"/>
</dbReference>
<dbReference type="PRINTS" id="PR00036">
    <property type="entry name" value="HTHLACI"/>
</dbReference>
<dbReference type="CDD" id="cd01392">
    <property type="entry name" value="HTH_LacI"/>
    <property type="match status" value="1"/>
</dbReference>
<dbReference type="PROSITE" id="PS50932">
    <property type="entry name" value="HTH_LACI_2"/>
    <property type="match status" value="1"/>
</dbReference>
<dbReference type="RefSeq" id="WP_283712896.1">
    <property type="nucleotide sequence ID" value="NZ_JASJEW010000002.1"/>
</dbReference>
<dbReference type="SUPFAM" id="SSF53822">
    <property type="entry name" value="Periplasmic binding protein-like I"/>
    <property type="match status" value="1"/>
</dbReference>
<evidence type="ECO:0000256" key="3">
    <source>
        <dbReference type="ARBA" id="ARBA00023163"/>
    </source>
</evidence>
<protein>
    <submittedName>
        <fullName evidence="5">LacI family DNA-binding transcriptional regulator</fullName>
    </submittedName>
</protein>
<evidence type="ECO:0000259" key="4">
    <source>
        <dbReference type="PROSITE" id="PS50932"/>
    </source>
</evidence>
<accession>A0ABT6ZMB6</accession>
<dbReference type="EMBL" id="JASJEX010000003">
    <property type="protein sequence ID" value="MDJ1129776.1"/>
    <property type="molecule type" value="Genomic_DNA"/>
</dbReference>
<keyword evidence="3" id="KW-0804">Transcription</keyword>
<dbReference type="CDD" id="cd06267">
    <property type="entry name" value="PBP1_LacI_sugar_binding-like"/>
    <property type="match status" value="1"/>
</dbReference>
<keyword evidence="6" id="KW-1185">Reference proteome</keyword>
<dbReference type="GO" id="GO:0003677">
    <property type="term" value="F:DNA binding"/>
    <property type="evidence" value="ECO:0007669"/>
    <property type="project" value="UniProtKB-KW"/>
</dbReference>
<dbReference type="Pfam" id="PF00356">
    <property type="entry name" value="LacI"/>
    <property type="match status" value="1"/>
</dbReference>
<dbReference type="Proteomes" id="UP001431693">
    <property type="component" value="Unassembled WGS sequence"/>
</dbReference>
<evidence type="ECO:0000313" key="6">
    <source>
        <dbReference type="Proteomes" id="UP001431693"/>
    </source>
</evidence>
<dbReference type="InterPro" id="IPR028082">
    <property type="entry name" value="Peripla_BP_I"/>
</dbReference>
<comment type="caution">
    <text evidence="5">The sequence shown here is derived from an EMBL/GenBank/DDBJ whole genome shotgun (WGS) entry which is preliminary data.</text>
</comment>
<keyword evidence="1" id="KW-0805">Transcription regulation</keyword>
<dbReference type="SMART" id="SM00354">
    <property type="entry name" value="HTH_LACI"/>
    <property type="match status" value="1"/>
</dbReference>
<dbReference type="PANTHER" id="PTHR30146">
    <property type="entry name" value="LACI-RELATED TRANSCRIPTIONAL REPRESSOR"/>
    <property type="match status" value="1"/>
</dbReference>
<dbReference type="InterPro" id="IPR000843">
    <property type="entry name" value="HTH_LacI"/>
</dbReference>
<evidence type="ECO:0000313" key="5">
    <source>
        <dbReference type="EMBL" id="MDJ1129776.1"/>
    </source>
</evidence>
<feature type="domain" description="HTH lacI-type" evidence="4">
    <location>
        <begin position="6"/>
        <end position="60"/>
    </location>
</feature>
<name>A0ABT6ZMB6_9ACTN</name>
<dbReference type="PANTHER" id="PTHR30146:SF109">
    <property type="entry name" value="HTH-TYPE TRANSCRIPTIONAL REGULATOR GALS"/>
    <property type="match status" value="1"/>
</dbReference>
<dbReference type="InterPro" id="IPR010982">
    <property type="entry name" value="Lambda_DNA-bd_dom_sf"/>
</dbReference>
<dbReference type="Pfam" id="PF13377">
    <property type="entry name" value="Peripla_BP_3"/>
    <property type="match status" value="1"/>
</dbReference>
<keyword evidence="2 5" id="KW-0238">DNA-binding</keyword>
<evidence type="ECO:0000256" key="1">
    <source>
        <dbReference type="ARBA" id="ARBA00023015"/>
    </source>
</evidence>
<proteinExistence type="predicted"/>
<evidence type="ECO:0000256" key="2">
    <source>
        <dbReference type="ARBA" id="ARBA00023125"/>
    </source>
</evidence>
<dbReference type="PROSITE" id="PS00356">
    <property type="entry name" value="HTH_LACI_1"/>
    <property type="match status" value="1"/>
</dbReference>
<organism evidence="5 6">
    <name type="scientific">Kribbibacterium absianum</name>
    <dbReference type="NCBI Taxonomy" id="3044210"/>
    <lineage>
        <taxon>Bacteria</taxon>
        <taxon>Bacillati</taxon>
        <taxon>Actinomycetota</taxon>
        <taxon>Coriobacteriia</taxon>
        <taxon>Coriobacteriales</taxon>
        <taxon>Kribbibacteriaceae</taxon>
        <taxon>Kribbibacterium</taxon>
    </lineage>
</organism>
<dbReference type="SUPFAM" id="SSF47413">
    <property type="entry name" value="lambda repressor-like DNA-binding domains"/>
    <property type="match status" value="1"/>
</dbReference>
<dbReference type="Gene3D" id="3.40.50.2300">
    <property type="match status" value="2"/>
</dbReference>
<dbReference type="InterPro" id="IPR046335">
    <property type="entry name" value="LacI/GalR-like_sensor"/>
</dbReference>